<name>A0A1J9QY70_9EURO</name>
<dbReference type="VEuPathDB" id="FungiDB:ACJ73_03472"/>
<dbReference type="Proteomes" id="UP000242791">
    <property type="component" value="Unassembled WGS sequence"/>
</dbReference>
<accession>A0A1J9QY70</accession>
<protein>
    <submittedName>
        <fullName evidence="1">Uncharacterized protein</fullName>
    </submittedName>
</protein>
<comment type="caution">
    <text evidence="1">The sequence shown here is derived from an EMBL/GenBank/DDBJ whole genome shotgun (WGS) entry which is preliminary data.</text>
</comment>
<organism evidence="1 2">
    <name type="scientific">Blastomyces percursus</name>
    <dbReference type="NCBI Taxonomy" id="1658174"/>
    <lineage>
        <taxon>Eukaryota</taxon>
        <taxon>Fungi</taxon>
        <taxon>Dikarya</taxon>
        <taxon>Ascomycota</taxon>
        <taxon>Pezizomycotina</taxon>
        <taxon>Eurotiomycetes</taxon>
        <taxon>Eurotiomycetidae</taxon>
        <taxon>Onygenales</taxon>
        <taxon>Ajellomycetaceae</taxon>
        <taxon>Blastomyces</taxon>
    </lineage>
</organism>
<keyword evidence="2" id="KW-1185">Reference proteome</keyword>
<dbReference type="EMBL" id="LGTZ01000422">
    <property type="protein sequence ID" value="OJD25155.1"/>
    <property type="molecule type" value="Genomic_DNA"/>
</dbReference>
<reference evidence="1 2" key="1">
    <citation type="submission" date="2015-08" db="EMBL/GenBank/DDBJ databases">
        <title>Emmonsia species relationships and genome sequence.</title>
        <authorList>
            <person name="Cuomo C.A."/>
            <person name="Schwartz I.S."/>
            <person name="Kenyon C."/>
            <person name="De Hoog G.S."/>
            <person name="Govender N.P."/>
            <person name="Botha A."/>
            <person name="Moreno L."/>
            <person name="De Vries M."/>
            <person name="Munoz J.F."/>
            <person name="Stielow J.B."/>
        </authorList>
    </citation>
    <scope>NUCLEOTIDE SEQUENCE [LARGE SCALE GENOMIC DNA]</scope>
    <source>
        <strain evidence="1 2">EI222</strain>
    </source>
</reference>
<proteinExistence type="predicted"/>
<sequence length="167" mass="18683">MPQLIRACPSPAHRQLGIRQYNTRAFPFPSSSSSSRLKRVLLTSRASALPTPMSSAATTPCGHMIENTPADPLPSMRAAVNLERRTWGPGYGRTPESMARVWQANRWGERRRAGLDMLHSTELGSPKTDARPNAAESLQLSEQPRWHIGRLTRRRITMTDQPTTWVA</sequence>
<evidence type="ECO:0000313" key="2">
    <source>
        <dbReference type="Proteomes" id="UP000242791"/>
    </source>
</evidence>
<gene>
    <name evidence="1" type="ORF">ACJ73_03472</name>
</gene>
<dbReference type="AlphaFoldDB" id="A0A1J9QY70"/>
<evidence type="ECO:0000313" key="1">
    <source>
        <dbReference type="EMBL" id="OJD25155.1"/>
    </source>
</evidence>